<comment type="similarity">
    <text evidence="2">Belongs to the outer membrane factor (OMF) (TC 1.B.17) family.</text>
</comment>
<keyword evidence="7" id="KW-0998">Cell outer membrane</keyword>
<dbReference type="InterPro" id="IPR051906">
    <property type="entry name" value="TolC-like"/>
</dbReference>
<evidence type="ECO:0000256" key="5">
    <source>
        <dbReference type="ARBA" id="ARBA00022692"/>
    </source>
</evidence>
<feature type="chain" id="PRO_5002300442" evidence="8">
    <location>
        <begin position="21"/>
        <end position="436"/>
    </location>
</feature>
<evidence type="ECO:0000256" key="6">
    <source>
        <dbReference type="ARBA" id="ARBA00023136"/>
    </source>
</evidence>
<evidence type="ECO:0000256" key="7">
    <source>
        <dbReference type="ARBA" id="ARBA00023237"/>
    </source>
</evidence>
<name>A0A0D5YTK8_9FLAO</name>
<dbReference type="HOGENOM" id="CLU_012817_10_3_10"/>
<proteinExistence type="inferred from homology"/>
<evidence type="ECO:0000256" key="2">
    <source>
        <dbReference type="ARBA" id="ARBA00007613"/>
    </source>
</evidence>
<dbReference type="OrthoDB" id="13803at2"/>
<dbReference type="GO" id="GO:0009279">
    <property type="term" value="C:cell outer membrane"/>
    <property type="evidence" value="ECO:0007669"/>
    <property type="project" value="UniProtKB-SubCell"/>
</dbReference>
<dbReference type="Pfam" id="PF02321">
    <property type="entry name" value="OEP"/>
    <property type="match status" value="2"/>
</dbReference>
<sequence>MNRILGSILFLMGLAIPLSAQNTKPIGLNEVLVKVQESNANIKISEFELAEAKADYAMGNAIFLPNISVSHTGMATTNPLMAFGSKLNQEILTQADFNPQLLNDPDQIQNYATRVTIEQPLVNVDGYFQRKAAKLTMLARELQFERTKDYLAFEATNAYMQLQLAHKRVEVLGKALKAAKANEAMVAVRYDQGLLQKADLLQAKVRANEVENQLVSAQSAIGNASDYLAFLMHEGNTQNYAPISELAPVGEGLGLNESDIGNRADVRAMQLVSKAHQSNYKADKMTFLPRLNAFGSYELFDDDIFQADAQGYTFGASLRWDIFQGSKRFAKVKKSRANYKKAQIEYENYRSKSAMELQKAKRMLLDAKNRMNTSALALQQSEETLQIRSNRFEQGLEGTTDLLRAEAQYAQKELEYYQTIYEYNYAFSYHNFLTKG</sequence>
<protein>
    <submittedName>
        <fullName evidence="9">Outer membrane efflux protein</fullName>
    </submittedName>
</protein>
<dbReference type="PANTHER" id="PTHR30026">
    <property type="entry name" value="OUTER MEMBRANE PROTEIN TOLC"/>
    <property type="match status" value="1"/>
</dbReference>
<evidence type="ECO:0000256" key="1">
    <source>
        <dbReference type="ARBA" id="ARBA00004442"/>
    </source>
</evidence>
<keyword evidence="10" id="KW-1185">Reference proteome</keyword>
<dbReference type="Proteomes" id="UP000032726">
    <property type="component" value="Chromosome"/>
</dbReference>
<dbReference type="PANTHER" id="PTHR30026:SF20">
    <property type="entry name" value="OUTER MEMBRANE PROTEIN TOLC"/>
    <property type="match status" value="1"/>
</dbReference>
<accession>A0A0D5YTK8</accession>
<dbReference type="EMBL" id="CP011071">
    <property type="protein sequence ID" value="AKA35234.1"/>
    <property type="molecule type" value="Genomic_DNA"/>
</dbReference>
<dbReference type="AlphaFoldDB" id="A0A0D5YTK8"/>
<feature type="signal peptide" evidence="8">
    <location>
        <begin position="1"/>
        <end position="20"/>
    </location>
</feature>
<dbReference type="STRING" id="516051.VC82_1618"/>
<gene>
    <name evidence="9" type="ORF">VC82_1618</name>
</gene>
<keyword evidence="6" id="KW-0472">Membrane</keyword>
<evidence type="ECO:0000256" key="3">
    <source>
        <dbReference type="ARBA" id="ARBA00022448"/>
    </source>
</evidence>
<evidence type="ECO:0000313" key="9">
    <source>
        <dbReference type="EMBL" id="AKA35234.1"/>
    </source>
</evidence>
<keyword evidence="5" id="KW-0812">Transmembrane</keyword>
<dbReference type="SUPFAM" id="SSF56954">
    <property type="entry name" value="Outer membrane efflux proteins (OEP)"/>
    <property type="match status" value="1"/>
</dbReference>
<dbReference type="GO" id="GO:0015562">
    <property type="term" value="F:efflux transmembrane transporter activity"/>
    <property type="evidence" value="ECO:0007669"/>
    <property type="project" value="InterPro"/>
</dbReference>
<keyword evidence="3" id="KW-0813">Transport</keyword>
<dbReference type="GO" id="GO:1990281">
    <property type="term" value="C:efflux pump complex"/>
    <property type="evidence" value="ECO:0007669"/>
    <property type="project" value="TreeGrafter"/>
</dbReference>
<keyword evidence="8" id="KW-0732">Signal</keyword>
<dbReference type="PATRIC" id="fig|516051.4.peg.1668"/>
<comment type="subcellular location">
    <subcellularLocation>
        <location evidence="1">Cell outer membrane</location>
    </subcellularLocation>
</comment>
<dbReference type="KEGG" id="mlt:VC82_1618"/>
<evidence type="ECO:0000313" key="10">
    <source>
        <dbReference type="Proteomes" id="UP000032726"/>
    </source>
</evidence>
<dbReference type="InterPro" id="IPR003423">
    <property type="entry name" value="OMP_efflux"/>
</dbReference>
<dbReference type="GO" id="GO:0015288">
    <property type="term" value="F:porin activity"/>
    <property type="evidence" value="ECO:0007669"/>
    <property type="project" value="TreeGrafter"/>
</dbReference>
<evidence type="ECO:0000256" key="4">
    <source>
        <dbReference type="ARBA" id="ARBA00022452"/>
    </source>
</evidence>
<dbReference type="Gene3D" id="1.20.1600.10">
    <property type="entry name" value="Outer membrane efflux proteins (OEP)"/>
    <property type="match status" value="1"/>
</dbReference>
<reference evidence="9 10" key="1">
    <citation type="submission" date="2015-03" db="EMBL/GenBank/DDBJ databases">
        <title>Complete genome sequence of Muricauda lutaonensis CC-HSB-11T, isolated from a coastal hot spring.</title>
        <authorList>
            <person name="Kim K.M."/>
        </authorList>
    </citation>
    <scope>NUCLEOTIDE SEQUENCE [LARGE SCALE GENOMIC DNA]</scope>
    <source>
        <strain evidence="9 10">CC-HSB-11</strain>
    </source>
</reference>
<keyword evidence="4" id="KW-1134">Transmembrane beta strand</keyword>
<evidence type="ECO:0000256" key="8">
    <source>
        <dbReference type="SAM" id="SignalP"/>
    </source>
</evidence>
<organism evidence="9 10">
    <name type="scientific">Flagellimonas lutaonensis</name>
    <dbReference type="NCBI Taxonomy" id="516051"/>
    <lineage>
        <taxon>Bacteria</taxon>
        <taxon>Pseudomonadati</taxon>
        <taxon>Bacteroidota</taxon>
        <taxon>Flavobacteriia</taxon>
        <taxon>Flavobacteriales</taxon>
        <taxon>Flavobacteriaceae</taxon>
        <taxon>Flagellimonas</taxon>
    </lineage>
</organism>